<evidence type="ECO:0000313" key="2">
    <source>
        <dbReference type="EMBL" id="GMF25839.1"/>
    </source>
</evidence>
<protein>
    <submittedName>
        <fullName evidence="2">Unnamed protein product</fullName>
    </submittedName>
</protein>
<comment type="caution">
    <text evidence="2">The sequence shown here is derived from an EMBL/GenBank/DDBJ whole genome shotgun (WGS) entry which is preliminary data.</text>
</comment>
<accession>A0A9W6X1J8</accession>
<organism evidence="2 3">
    <name type="scientific">Phytophthora lilii</name>
    <dbReference type="NCBI Taxonomy" id="2077276"/>
    <lineage>
        <taxon>Eukaryota</taxon>
        <taxon>Sar</taxon>
        <taxon>Stramenopiles</taxon>
        <taxon>Oomycota</taxon>
        <taxon>Peronosporomycetes</taxon>
        <taxon>Peronosporales</taxon>
        <taxon>Peronosporaceae</taxon>
        <taxon>Phytophthora</taxon>
    </lineage>
</organism>
<feature type="compositionally biased region" description="Basic residues" evidence="1">
    <location>
        <begin position="76"/>
        <end position="94"/>
    </location>
</feature>
<feature type="region of interest" description="Disordered" evidence="1">
    <location>
        <begin position="39"/>
        <end position="100"/>
    </location>
</feature>
<evidence type="ECO:0000256" key="1">
    <source>
        <dbReference type="SAM" id="MobiDB-lite"/>
    </source>
</evidence>
<feature type="compositionally biased region" description="Polar residues" evidence="1">
    <location>
        <begin position="52"/>
        <end position="62"/>
    </location>
</feature>
<dbReference type="Proteomes" id="UP001165083">
    <property type="component" value="Unassembled WGS sequence"/>
</dbReference>
<keyword evidence="3" id="KW-1185">Reference proteome</keyword>
<name>A0A9W6X1J8_9STRA</name>
<evidence type="ECO:0000313" key="3">
    <source>
        <dbReference type="Proteomes" id="UP001165083"/>
    </source>
</evidence>
<gene>
    <name evidence="2" type="ORF">Plil01_001070200</name>
</gene>
<sequence>MEHVGEVVVQCVAKCYLYRLLNRLRGCNTQEESTNDRFADEFPTLPLPAPSTQPSANGNGHQNAVNAAPNNAAKAKGARPAKSLRSKPITKRQRNLSSALDNGVALDSSAAVPAAPAAAISTEGAIASSKKKKRSKARLSAVVAQVYVDKLVAYSPIKESWLN</sequence>
<reference evidence="2" key="1">
    <citation type="submission" date="2023-04" db="EMBL/GenBank/DDBJ databases">
        <title>Phytophthora lilii NBRC 32176.</title>
        <authorList>
            <person name="Ichikawa N."/>
            <person name="Sato H."/>
            <person name="Tonouchi N."/>
        </authorList>
    </citation>
    <scope>NUCLEOTIDE SEQUENCE</scope>
    <source>
        <strain evidence="2">NBRC 32176</strain>
    </source>
</reference>
<dbReference type="AlphaFoldDB" id="A0A9W6X1J8"/>
<feature type="compositionally biased region" description="Low complexity" evidence="1">
    <location>
        <begin position="63"/>
        <end position="75"/>
    </location>
</feature>
<proteinExistence type="predicted"/>
<dbReference type="EMBL" id="BSXW01000574">
    <property type="protein sequence ID" value="GMF25839.1"/>
    <property type="molecule type" value="Genomic_DNA"/>
</dbReference>